<sequence length="202" mass="23709">MADYYHDQVTQRSWELLQELQRGYRFTLIGGWAVYLYTRALKSKDIDIAITLDELGKMKSAFDIVKNERLKKYEAHRHEIDIDIYVEYYSDPGLPVEALHARTAIVSGFTVPEIEYLLALKLNAWQARRGSLKGEKDQYDIIALLQTGVQMAKYRDILRQYHKEGQRNELIELLSRLTEAPALNLNEHQFSRLKKAWLKQLH</sequence>
<gene>
    <name evidence="1" type="ORF">A3I42_00210</name>
</gene>
<dbReference type="EMBL" id="MGER01000043">
    <property type="protein sequence ID" value="OGL87903.1"/>
    <property type="molecule type" value="Genomic_DNA"/>
</dbReference>
<proteinExistence type="predicted"/>
<dbReference type="Pfam" id="PF08843">
    <property type="entry name" value="AbiEii"/>
    <property type="match status" value="1"/>
</dbReference>
<comment type="caution">
    <text evidence="1">The sequence shown here is derived from an EMBL/GenBank/DDBJ whole genome shotgun (WGS) entry which is preliminary data.</text>
</comment>
<evidence type="ECO:0000313" key="1">
    <source>
        <dbReference type="EMBL" id="OGL87903.1"/>
    </source>
</evidence>
<dbReference type="AlphaFoldDB" id="A0A1F7VBV0"/>
<evidence type="ECO:0000313" key="2">
    <source>
        <dbReference type="Proteomes" id="UP000178264"/>
    </source>
</evidence>
<name>A0A1F7VBV0_9BACT</name>
<accession>A0A1F7VBV0</accession>
<organism evidence="1 2">
    <name type="scientific">Candidatus Uhrbacteria bacterium RIFCSPLOWO2_02_FULL_49_11</name>
    <dbReference type="NCBI Taxonomy" id="1802409"/>
    <lineage>
        <taxon>Bacteria</taxon>
        <taxon>Candidatus Uhriibacteriota</taxon>
    </lineage>
</organism>
<dbReference type="SUPFAM" id="SSF81301">
    <property type="entry name" value="Nucleotidyltransferase"/>
    <property type="match status" value="1"/>
</dbReference>
<dbReference type="Gene3D" id="3.30.460.40">
    <property type="match status" value="1"/>
</dbReference>
<dbReference type="Proteomes" id="UP000178264">
    <property type="component" value="Unassembled WGS sequence"/>
</dbReference>
<dbReference type="InterPro" id="IPR014942">
    <property type="entry name" value="AbiEii"/>
</dbReference>
<dbReference type="InterPro" id="IPR043519">
    <property type="entry name" value="NT_sf"/>
</dbReference>
<reference evidence="1 2" key="1">
    <citation type="journal article" date="2016" name="Nat. Commun.">
        <title>Thousands of microbial genomes shed light on interconnected biogeochemical processes in an aquifer system.</title>
        <authorList>
            <person name="Anantharaman K."/>
            <person name="Brown C.T."/>
            <person name="Hug L.A."/>
            <person name="Sharon I."/>
            <person name="Castelle C.J."/>
            <person name="Probst A.J."/>
            <person name="Thomas B.C."/>
            <person name="Singh A."/>
            <person name="Wilkins M.J."/>
            <person name="Karaoz U."/>
            <person name="Brodie E.L."/>
            <person name="Williams K.H."/>
            <person name="Hubbard S.S."/>
            <person name="Banfield J.F."/>
        </authorList>
    </citation>
    <scope>NUCLEOTIDE SEQUENCE [LARGE SCALE GENOMIC DNA]</scope>
</reference>
<protein>
    <submittedName>
        <fullName evidence="1">Uncharacterized protein</fullName>
    </submittedName>
</protein>